<name>A0ABP0WKP5_9BRYO</name>
<keyword evidence="3" id="KW-1185">Reference proteome</keyword>
<dbReference type="EMBL" id="OZ020113">
    <property type="protein sequence ID" value="CAK9266278.1"/>
    <property type="molecule type" value="Genomic_DNA"/>
</dbReference>
<proteinExistence type="predicted"/>
<organism evidence="2 3">
    <name type="scientific">Sphagnum jensenii</name>
    <dbReference type="NCBI Taxonomy" id="128206"/>
    <lineage>
        <taxon>Eukaryota</taxon>
        <taxon>Viridiplantae</taxon>
        <taxon>Streptophyta</taxon>
        <taxon>Embryophyta</taxon>
        <taxon>Bryophyta</taxon>
        <taxon>Sphagnophytina</taxon>
        <taxon>Sphagnopsida</taxon>
        <taxon>Sphagnales</taxon>
        <taxon>Sphagnaceae</taxon>
        <taxon>Sphagnum</taxon>
    </lineage>
</organism>
<feature type="signal peptide" evidence="1">
    <location>
        <begin position="1"/>
        <end position="17"/>
    </location>
</feature>
<reference evidence="2" key="1">
    <citation type="submission" date="2024-02" db="EMBL/GenBank/DDBJ databases">
        <authorList>
            <consortium name="ELIXIR-Norway"/>
            <consortium name="Elixir Norway"/>
        </authorList>
    </citation>
    <scope>NUCLEOTIDE SEQUENCE</scope>
</reference>
<keyword evidence="1" id="KW-0732">Signal</keyword>
<protein>
    <submittedName>
        <fullName evidence="2">Uncharacterized protein</fullName>
    </submittedName>
</protein>
<evidence type="ECO:0000313" key="2">
    <source>
        <dbReference type="EMBL" id="CAK9266278.1"/>
    </source>
</evidence>
<accession>A0ABP0WKP5</accession>
<gene>
    <name evidence="2" type="ORF">CSSPJE1EN1_LOCUS11756</name>
</gene>
<dbReference type="Proteomes" id="UP001497444">
    <property type="component" value="Chromosome 18"/>
</dbReference>
<sequence length="166" mass="18723">MLLMLLLVSSCADSTVLQSLGRTTRAIETQHRARLGNHTKQSIHSATTTNPPNNQGALMARVHKLLRIPISLFFLGYFLDIGKMQQLLDSTSFLQSLKSPKSQASILLFFFFPRCFLNFTIVQQPLDFTSFPNAPKIPNPLASYLLLLLLLLLQVYFKTFLQCDSC</sequence>
<feature type="chain" id="PRO_5046970354" evidence="1">
    <location>
        <begin position="18"/>
        <end position="166"/>
    </location>
</feature>
<evidence type="ECO:0000313" key="3">
    <source>
        <dbReference type="Proteomes" id="UP001497444"/>
    </source>
</evidence>
<evidence type="ECO:0000256" key="1">
    <source>
        <dbReference type="SAM" id="SignalP"/>
    </source>
</evidence>